<feature type="compositionally biased region" description="Basic and acidic residues" evidence="1">
    <location>
        <begin position="594"/>
        <end position="605"/>
    </location>
</feature>
<feature type="compositionally biased region" description="Low complexity" evidence="1">
    <location>
        <begin position="1286"/>
        <end position="1298"/>
    </location>
</feature>
<protein>
    <submittedName>
        <fullName evidence="2">Spd-1</fullName>
    </submittedName>
</protein>
<feature type="compositionally biased region" description="Polar residues" evidence="1">
    <location>
        <begin position="17"/>
        <end position="28"/>
    </location>
</feature>
<dbReference type="GO" id="GO:0006261">
    <property type="term" value="P:DNA-templated DNA replication"/>
    <property type="evidence" value="ECO:0007669"/>
    <property type="project" value="InterPro"/>
</dbReference>
<feature type="compositionally biased region" description="Basic and acidic residues" evidence="1">
    <location>
        <begin position="446"/>
        <end position="462"/>
    </location>
</feature>
<name>A0A2A6C609_PRIPA</name>
<feature type="region of interest" description="Disordered" evidence="1">
    <location>
        <begin position="815"/>
        <end position="862"/>
    </location>
</feature>
<dbReference type="PANTHER" id="PTHR21206:SF0">
    <property type="entry name" value="DNA REPLICATION COMPLEX GINS PROTEIN SLD5"/>
    <property type="match status" value="1"/>
</dbReference>
<feature type="region of interest" description="Disordered" evidence="1">
    <location>
        <begin position="535"/>
        <end position="618"/>
    </location>
</feature>
<dbReference type="InterPro" id="IPR036224">
    <property type="entry name" value="GINS_bundle-like_dom_sf"/>
</dbReference>
<evidence type="ECO:0000313" key="2">
    <source>
        <dbReference type="EnsemblMetazoa" id="PPA03894.1"/>
    </source>
</evidence>
<dbReference type="GO" id="GO:0000811">
    <property type="term" value="C:GINS complex"/>
    <property type="evidence" value="ECO:0000318"/>
    <property type="project" value="GO_Central"/>
</dbReference>
<gene>
    <name evidence="2" type="primary">WBGene00093448</name>
</gene>
<proteinExistence type="predicted"/>
<evidence type="ECO:0000313" key="3">
    <source>
        <dbReference type="Proteomes" id="UP000005239"/>
    </source>
</evidence>
<reference evidence="3" key="1">
    <citation type="journal article" date="2008" name="Nat. Genet.">
        <title>The Pristionchus pacificus genome provides a unique perspective on nematode lifestyle and parasitism.</title>
        <authorList>
            <person name="Dieterich C."/>
            <person name="Clifton S.W."/>
            <person name="Schuster L.N."/>
            <person name="Chinwalla A."/>
            <person name="Delehaunty K."/>
            <person name="Dinkelacker I."/>
            <person name="Fulton L."/>
            <person name="Fulton R."/>
            <person name="Godfrey J."/>
            <person name="Minx P."/>
            <person name="Mitreva M."/>
            <person name="Roeseler W."/>
            <person name="Tian H."/>
            <person name="Witte H."/>
            <person name="Yang S.P."/>
            <person name="Wilson R.K."/>
            <person name="Sommer R.J."/>
        </authorList>
    </citation>
    <scope>NUCLEOTIDE SEQUENCE [LARGE SCALE GENOMIC DNA]</scope>
    <source>
        <strain evidence="3">PS312</strain>
    </source>
</reference>
<dbReference type="CDD" id="cd11711">
    <property type="entry name" value="GINS_A_Sld5"/>
    <property type="match status" value="1"/>
</dbReference>
<feature type="compositionally biased region" description="Basic and acidic residues" evidence="1">
    <location>
        <begin position="815"/>
        <end position="833"/>
    </location>
</feature>
<organism evidence="2 3">
    <name type="scientific">Pristionchus pacificus</name>
    <name type="common">Parasitic nematode worm</name>
    <dbReference type="NCBI Taxonomy" id="54126"/>
    <lineage>
        <taxon>Eukaryota</taxon>
        <taxon>Metazoa</taxon>
        <taxon>Ecdysozoa</taxon>
        <taxon>Nematoda</taxon>
        <taxon>Chromadorea</taxon>
        <taxon>Rhabditida</taxon>
        <taxon>Rhabditina</taxon>
        <taxon>Diplogasteromorpha</taxon>
        <taxon>Diplogasteroidea</taxon>
        <taxon>Neodiplogasteridae</taxon>
        <taxon>Pristionchus</taxon>
    </lineage>
</organism>
<dbReference type="SUPFAM" id="SSF158573">
    <property type="entry name" value="GINS helical bundle-like"/>
    <property type="match status" value="1"/>
</dbReference>
<feature type="region of interest" description="Disordered" evidence="1">
    <location>
        <begin position="1275"/>
        <end position="1323"/>
    </location>
</feature>
<dbReference type="Gene3D" id="1.20.58.1030">
    <property type="match status" value="1"/>
</dbReference>
<dbReference type="EnsemblMetazoa" id="PPA03894.1">
    <property type="protein sequence ID" value="PPA03894.1"/>
    <property type="gene ID" value="WBGene00093448"/>
</dbReference>
<feature type="compositionally biased region" description="Polar residues" evidence="1">
    <location>
        <begin position="1214"/>
        <end position="1226"/>
    </location>
</feature>
<dbReference type="Pfam" id="PF03999">
    <property type="entry name" value="MAP65_ASE1"/>
    <property type="match status" value="2"/>
</dbReference>
<feature type="region of interest" description="Disordered" evidence="1">
    <location>
        <begin position="1131"/>
        <end position="1156"/>
    </location>
</feature>
<dbReference type="GO" id="GO:0000727">
    <property type="term" value="P:double-strand break repair via break-induced replication"/>
    <property type="evidence" value="ECO:0000318"/>
    <property type="project" value="GO_Central"/>
</dbReference>
<accession>A0A2A6C609</accession>
<feature type="region of interest" description="Disordered" evidence="1">
    <location>
        <begin position="1"/>
        <end position="31"/>
    </location>
</feature>
<dbReference type="InterPro" id="IPR008591">
    <property type="entry name" value="GINS_Sld5"/>
</dbReference>
<evidence type="ECO:0000256" key="1">
    <source>
        <dbReference type="SAM" id="MobiDB-lite"/>
    </source>
</evidence>
<dbReference type="InterPro" id="IPR038749">
    <property type="entry name" value="Sld5_GINS_A"/>
</dbReference>
<accession>A0A8R1Y4H0</accession>
<sequence length="1602" mass="180179">MPCIAGDMEIEGEGEHSTQILESSSSPSDKAEKIREELDNLTEMWENIGANDELKSLIINAAAKATLDYLEPQKRQHGLRAQWTMGQHQLARVDTAYGHMETLLSDMVSSEYAMVTAIHDQIEEFAGKVADIRRELGMHQFDMHSHKKGSIALWKALETDMKRLNEERAALIVEQKAVIDRFAHLTSRLGSDLSDETAASLPDTSVLAPRTTVADLRDRCARMEQLLAGRVDRLREVQAELQEWTQRMRCDYDENVAAVLEVDGRAPESVLTADLIDQLDEIRETMAASYKEWLSQRDFEYKEHIVRLHELWDMCCVGEDERRLPAEFDPALIDSLEEARSEVERLEAVYESRRQVYESIAAWRTHWAEKLQLESSENSMDKYTNRGGSLDQRIKYEARLNRQLLPHAVQAVGDAYGSFQKAHNGERVLIEGMEPLQYIQHVTSTHDLEKEMEREQKQEARKQQLLQETKWGTQPAKTPLLGRRPLGPTASASRHAPAAKTPRVAAAAAAAGRGVGAGDDAAGNFTFDQSAISSISPKQRADKLFPKTSSPKGSRATVAPGTRFAPSPAGKGGMASIASTPKRAPFTPTQKKYTGRESMGKRESGPRGGKSGGLNRARGRALFPVSILPTGDRERECERAESIRRDTDKIRRMQDVTKTISSSTMSSLQMDDAFVASKLEPEQWLSTLAPLLSQTEQRLWSLWEKHDFDQDLRDRRMHKSEEIVRNVLEDMLTQEEKMGEKLTEQIRAGRRKVNDLRAQLGLPPFNESAYPPDSVRLWRLLEAESASLVKQVEDMEARIPELEKKIDGLRRRLGEEKRENEARKEQEEDKENARTASAASIQSNPLHSLMEGASTDEEKSPLEREKDRIVLCKRVSRLETRCMRLTRELEDRKERVRVAQFEIRERTGRIGDAHLCSDVADVVSIPLDAMDTVLTAERVERAEQAREVVAFKYREWAEREAFAYDELYLQLHELWDACHVPERERTLPKRFLPEKHSHHEVDRARAEVERLSVMKEERTDIHEAMDKWMRLWQEKVHFEQENEVRTETGVSKYANRAGTLLKAMKRANQLDKVLLPGAAICLHNACEEYKERRGGEECRMHGMTPPEYIEFVRREHAREKEEKRAERVAARKAGLAAGPSGSNMTKSPWMPGSGRSVSRLAPTAFSTTRLPTTPYGGGASTTRLGALSRVTASTSVLQGMKRSPMNMRAPTTPTALMQTPSRSKFATPSAPHHTPNTSVLSGRVRKSLSKGQRMSPKRFFTPILASISPISNYISSSKGGARPTASPLSMTSSSGVSSLRPSTASPAPMAYPGPTSARRLGATAPSARTLPAHRLLPPPPQPKTPIEMASESELFDGTDDLFMEMSSQGGEPATQMSTLDASEAVRAAEEGAAAEDEEYVTPAQLLAEMKQAWQNECGSPCLLPHRFDLIDMLLEQINDIENAIGNVKNKDKPSLPMHQMEVARVQYILNDYMRRRLHKIEEHARLALREHSSREAEGQRPLLGDRELTFAQRFAAAETRLYQAAFLSKLPAPLQKVPVPALNLEHSRCFAQVLKDDVEDVSVRDLMDPTQEVVVSLPRDSIHCISFASLREHIENDKILLM</sequence>
<dbReference type="FunFam" id="1.20.58.1030:FF:000011">
    <property type="entry name" value="DNA replication complex GINS protein SLD5"/>
    <property type="match status" value="1"/>
</dbReference>
<reference evidence="2" key="2">
    <citation type="submission" date="2022-06" db="UniProtKB">
        <authorList>
            <consortium name="EnsemblMetazoa"/>
        </authorList>
    </citation>
    <scope>IDENTIFICATION</scope>
    <source>
        <strain evidence="2">PS312</strain>
    </source>
</reference>
<feature type="compositionally biased region" description="Polar residues" evidence="1">
    <location>
        <begin position="834"/>
        <end position="846"/>
    </location>
</feature>
<feature type="region of interest" description="Disordered" evidence="1">
    <location>
        <begin position="1214"/>
        <end position="1253"/>
    </location>
</feature>
<dbReference type="Gene3D" id="1.20.58.1520">
    <property type="match status" value="2"/>
</dbReference>
<feature type="region of interest" description="Disordered" evidence="1">
    <location>
        <begin position="446"/>
        <end position="504"/>
    </location>
</feature>
<keyword evidence="3" id="KW-1185">Reference proteome</keyword>
<dbReference type="Gene3D" id="3.40.5.60">
    <property type="match status" value="1"/>
</dbReference>
<dbReference type="Proteomes" id="UP000005239">
    <property type="component" value="Unassembled WGS sequence"/>
</dbReference>
<dbReference type="PANTHER" id="PTHR21206">
    <property type="entry name" value="SLD5 PROTEIN"/>
    <property type="match status" value="1"/>
</dbReference>